<protein>
    <submittedName>
        <fullName evidence="4">Uncharacterized protein</fullName>
    </submittedName>
</protein>
<dbReference type="EMBL" id="BMGP01000006">
    <property type="protein sequence ID" value="GGF35861.1"/>
    <property type="molecule type" value="Genomic_DNA"/>
</dbReference>
<reference evidence="4 5" key="1">
    <citation type="journal article" date="2014" name="Int. J. Syst. Evol. Microbiol.">
        <title>Complete genome sequence of Corynebacterium casei LMG S-19264T (=DSM 44701T), isolated from a smear-ripened cheese.</title>
        <authorList>
            <consortium name="US DOE Joint Genome Institute (JGI-PGF)"/>
            <person name="Walter F."/>
            <person name="Albersmeier A."/>
            <person name="Kalinowski J."/>
            <person name="Ruckert C."/>
        </authorList>
    </citation>
    <scope>NUCLEOTIDE SEQUENCE [LARGE SCALE GENOMIC DNA]</scope>
    <source>
        <strain evidence="4 5">CGMCC 1.12976</strain>
    </source>
</reference>
<keyword evidence="3" id="KW-0812">Transmembrane</keyword>
<accession>A0A917BD81</accession>
<feature type="transmembrane region" description="Helical" evidence="3">
    <location>
        <begin position="56"/>
        <end position="80"/>
    </location>
</feature>
<organism evidence="4 5">
    <name type="scientific">Subtercola lobariae</name>
    <dbReference type="NCBI Taxonomy" id="1588641"/>
    <lineage>
        <taxon>Bacteria</taxon>
        <taxon>Bacillati</taxon>
        <taxon>Actinomycetota</taxon>
        <taxon>Actinomycetes</taxon>
        <taxon>Micrococcales</taxon>
        <taxon>Microbacteriaceae</taxon>
        <taxon>Subtercola</taxon>
    </lineage>
</organism>
<proteinExistence type="predicted"/>
<feature type="transmembrane region" description="Helical" evidence="3">
    <location>
        <begin position="334"/>
        <end position="359"/>
    </location>
</feature>
<keyword evidence="3" id="KW-0472">Membrane</keyword>
<feature type="coiled-coil region" evidence="1">
    <location>
        <begin position="6"/>
        <end position="33"/>
    </location>
</feature>
<evidence type="ECO:0000256" key="1">
    <source>
        <dbReference type="SAM" id="Coils"/>
    </source>
</evidence>
<dbReference type="Proteomes" id="UP000598775">
    <property type="component" value="Unassembled WGS sequence"/>
</dbReference>
<feature type="region of interest" description="Disordered" evidence="2">
    <location>
        <begin position="517"/>
        <end position="544"/>
    </location>
</feature>
<dbReference type="RefSeq" id="WP_188679883.1">
    <property type="nucleotide sequence ID" value="NZ_BMGP01000006.1"/>
</dbReference>
<feature type="transmembrane region" description="Helical" evidence="3">
    <location>
        <begin position="288"/>
        <end position="314"/>
    </location>
</feature>
<evidence type="ECO:0000313" key="5">
    <source>
        <dbReference type="Proteomes" id="UP000598775"/>
    </source>
</evidence>
<evidence type="ECO:0000256" key="2">
    <source>
        <dbReference type="SAM" id="MobiDB-lite"/>
    </source>
</evidence>
<feature type="transmembrane region" description="Helical" evidence="3">
    <location>
        <begin position="402"/>
        <end position="420"/>
    </location>
</feature>
<feature type="transmembrane region" description="Helical" evidence="3">
    <location>
        <begin position="254"/>
        <end position="281"/>
    </location>
</feature>
<sequence length="544" mass="55986">MAQLTKAQLEQLVEQLRSENTGLRDELQNVSVQAAVPDATGSASSPKPHKPRGRGWTVLATALILIGTLLAPVAIVANWAKLQLADTTTFVDTFAPLAKDPAVQSYVTTEVVAAIDNHIDIDKLTSDVFDSIAGLGLGPAATTALNSFKGVAANGIRSVMTNAVSAFVQSDAFAEVWRQALTTSHNQLIAAMQNDPNAALTINGNGEVGIALGPIIDQVKQVLVSKGVTFAANIPEINQTIVIAQSDSVVQAQLGYNLAIAVGAWLPWIALLFLVAGVLVARRRSLALIWAAVALALAMFLTVAGVGVGHLIFIGAVSPAYIPSDVADTLYTHILALVSSSATSIAILAIVIAVVAWLAGPYRFPRAARALAGSGAAWLRGAAAHRGFTTGRFGEWVYKLRYAIRAAVAVIGAAIILLTRPITPAGTFWTLFGAVIVLIVVELVQRPVDEIVSPEKLTPEEASAAAVSEEAASVAAADASAAEAAAAEASAAEVSAAGSAAGAADTLVIVEATPEVAPRNAAAKSEAPTEVISGDEPPAAPPMK</sequence>
<name>A0A917BD81_9MICO</name>
<comment type="caution">
    <text evidence="4">The sequence shown here is derived from an EMBL/GenBank/DDBJ whole genome shotgun (WGS) entry which is preliminary data.</text>
</comment>
<keyword evidence="3" id="KW-1133">Transmembrane helix</keyword>
<gene>
    <name evidence="4" type="ORF">GCM10011399_31060</name>
</gene>
<dbReference type="AlphaFoldDB" id="A0A917BD81"/>
<evidence type="ECO:0000313" key="4">
    <source>
        <dbReference type="EMBL" id="GGF35861.1"/>
    </source>
</evidence>
<keyword evidence="5" id="KW-1185">Reference proteome</keyword>
<evidence type="ECO:0000256" key="3">
    <source>
        <dbReference type="SAM" id="Phobius"/>
    </source>
</evidence>
<feature type="transmembrane region" description="Helical" evidence="3">
    <location>
        <begin position="426"/>
        <end position="444"/>
    </location>
</feature>
<keyword evidence="1" id="KW-0175">Coiled coil</keyword>